<reference evidence="1 2" key="1">
    <citation type="submission" date="2014-01" db="EMBL/GenBank/DDBJ databases">
        <authorList>
            <person name="Durkin A.S."/>
            <person name="McCorrison J."/>
            <person name="Torralba M."/>
            <person name="Gillis M."/>
            <person name="Haft D.H."/>
            <person name="Methe B."/>
            <person name="Sutton G."/>
            <person name="Nelson K.E."/>
        </authorList>
    </citation>
    <scope>NUCLEOTIDE SEQUENCE [LARGE SCALE GENOMIC DNA]</scope>
    <source>
        <strain evidence="1 2">ATCC 33093</strain>
    </source>
</reference>
<dbReference type="AlphaFoldDB" id="X8IPR1"/>
<name>X8IPR1_9FIRM</name>
<dbReference type="EMBL" id="JALU01000027">
    <property type="protein sequence ID" value="EUC51607.1"/>
    <property type="molecule type" value="Genomic_DNA"/>
</dbReference>
<comment type="caution">
    <text evidence="1">The sequence shown here is derived from an EMBL/GenBank/DDBJ whole genome shotgun (WGS) entry which is preliminary data.</text>
</comment>
<proteinExistence type="predicted"/>
<organism evidence="1 2">
    <name type="scientific">Mogibacterium timidum ATCC 33093</name>
    <dbReference type="NCBI Taxonomy" id="1401079"/>
    <lineage>
        <taxon>Bacteria</taxon>
        <taxon>Bacillati</taxon>
        <taxon>Bacillota</taxon>
        <taxon>Clostridia</taxon>
        <taxon>Peptostreptococcales</taxon>
        <taxon>Anaerovoracaceae</taxon>
        <taxon>Mogibacterium</taxon>
    </lineage>
</organism>
<protein>
    <submittedName>
        <fullName evidence="1">Uncharacterized protein</fullName>
    </submittedName>
</protein>
<evidence type="ECO:0000313" key="1">
    <source>
        <dbReference type="EMBL" id="EUC51607.1"/>
    </source>
</evidence>
<dbReference type="Proteomes" id="UP000022645">
    <property type="component" value="Unassembled WGS sequence"/>
</dbReference>
<sequence>MCFIDMTALSLSLEFHLTRNTGTVHPNLPSACRAKLKEEIKKPDAITFIL</sequence>
<evidence type="ECO:0000313" key="2">
    <source>
        <dbReference type="Proteomes" id="UP000022645"/>
    </source>
</evidence>
<accession>X8IPR1</accession>
<gene>
    <name evidence="1" type="ORF">HMPREF0581_1005</name>
</gene>